<feature type="compositionally biased region" description="Low complexity" evidence="1">
    <location>
        <begin position="217"/>
        <end position="226"/>
    </location>
</feature>
<dbReference type="OrthoDB" id="435238at2759"/>
<feature type="compositionally biased region" description="Basic and acidic residues" evidence="1">
    <location>
        <begin position="361"/>
        <end position="373"/>
    </location>
</feature>
<sequence length="381" mass="42076">MPGPGFLPREDPGAWSALPAVRGDYLELKLLDSEWQPQGMALVRVEEREDPGRYGEWFQATMVAVSDGYLQWWLDEGEGSSEQRWFSFHVCAKTPATCRGSKRHPDLEFHLESFRSILLAELGTSKQPAWLSQREEGPEAKPAGLAAELDDLARDLEGPGQGRKDKRKGRREKSPERRPNEPRAREKPAGPEWGPDREEEKEKEEEEEQVALGDDGSSSNSSFREASSSRDRQLQLLEYSEKYPGRLSALFVQKMRMLLAQDGAAMNSGGPSSSGGLQLPPDDPGSGVQAGRRGEPQTSSPVELLPREGSLLLETVMAARQLALESKVKEAGQKMSWGQGKGRWTKPSEEVEPPPLQVAAHLDKGKKGEGKKGDKGKKGKK</sequence>
<dbReference type="EMBL" id="LSRX01001967">
    <property type="protein sequence ID" value="OLP76621.1"/>
    <property type="molecule type" value="Genomic_DNA"/>
</dbReference>
<name>A0A1Q9C123_SYMMI</name>
<feature type="region of interest" description="Disordered" evidence="1">
    <location>
        <begin position="154"/>
        <end position="232"/>
    </location>
</feature>
<accession>A0A1Q9C123</accession>
<protein>
    <submittedName>
        <fullName evidence="2">Uncharacterized protein</fullName>
    </submittedName>
</protein>
<gene>
    <name evidence="2" type="ORF">AK812_SmicGene43420</name>
</gene>
<feature type="compositionally biased region" description="Basic and acidic residues" evidence="1">
    <location>
        <begin position="172"/>
        <end position="200"/>
    </location>
</feature>
<evidence type="ECO:0000256" key="1">
    <source>
        <dbReference type="SAM" id="MobiDB-lite"/>
    </source>
</evidence>
<reference evidence="2 3" key="1">
    <citation type="submission" date="2016-02" db="EMBL/GenBank/DDBJ databases">
        <title>Genome analysis of coral dinoflagellate symbionts highlights evolutionary adaptations to a symbiotic lifestyle.</title>
        <authorList>
            <person name="Aranda M."/>
            <person name="Li Y."/>
            <person name="Liew Y.J."/>
            <person name="Baumgarten S."/>
            <person name="Simakov O."/>
            <person name="Wilson M."/>
            <person name="Piel J."/>
            <person name="Ashoor H."/>
            <person name="Bougouffa S."/>
            <person name="Bajic V.B."/>
            <person name="Ryu T."/>
            <person name="Ravasi T."/>
            <person name="Bayer T."/>
            <person name="Micklem G."/>
            <person name="Kim H."/>
            <person name="Bhak J."/>
            <person name="Lajeunesse T.C."/>
            <person name="Voolstra C.R."/>
        </authorList>
    </citation>
    <scope>NUCLEOTIDE SEQUENCE [LARGE SCALE GENOMIC DNA]</scope>
    <source>
        <strain evidence="2 3">CCMP2467</strain>
    </source>
</reference>
<dbReference type="Proteomes" id="UP000186817">
    <property type="component" value="Unassembled WGS sequence"/>
</dbReference>
<organism evidence="2 3">
    <name type="scientific">Symbiodinium microadriaticum</name>
    <name type="common">Dinoflagellate</name>
    <name type="synonym">Zooxanthella microadriatica</name>
    <dbReference type="NCBI Taxonomy" id="2951"/>
    <lineage>
        <taxon>Eukaryota</taxon>
        <taxon>Sar</taxon>
        <taxon>Alveolata</taxon>
        <taxon>Dinophyceae</taxon>
        <taxon>Suessiales</taxon>
        <taxon>Symbiodiniaceae</taxon>
        <taxon>Symbiodinium</taxon>
    </lineage>
</organism>
<evidence type="ECO:0000313" key="3">
    <source>
        <dbReference type="Proteomes" id="UP000186817"/>
    </source>
</evidence>
<evidence type="ECO:0000313" key="2">
    <source>
        <dbReference type="EMBL" id="OLP76621.1"/>
    </source>
</evidence>
<dbReference type="AlphaFoldDB" id="A0A1Q9C123"/>
<feature type="region of interest" description="Disordered" evidence="1">
    <location>
        <begin position="327"/>
        <end position="381"/>
    </location>
</feature>
<proteinExistence type="predicted"/>
<keyword evidence="3" id="KW-1185">Reference proteome</keyword>
<comment type="caution">
    <text evidence="2">The sequence shown here is derived from an EMBL/GenBank/DDBJ whole genome shotgun (WGS) entry which is preliminary data.</text>
</comment>
<feature type="region of interest" description="Disordered" evidence="1">
    <location>
        <begin position="263"/>
        <end position="305"/>
    </location>
</feature>